<feature type="compositionally biased region" description="Polar residues" evidence="1">
    <location>
        <begin position="276"/>
        <end position="292"/>
    </location>
</feature>
<evidence type="ECO:0000313" key="2">
    <source>
        <dbReference type="EMBL" id="KIW71481.1"/>
    </source>
</evidence>
<gene>
    <name evidence="2" type="ORF">PV04_03641</name>
</gene>
<sequence>MQRVFVPFNIRSSVYSADHTLAQLSITIPFSPDRLSHFPFAFGFFSSSLIVQRGSPCHCPSLLPGTECLRAFSGGWQLDSLKDKRCDCREPRRAPPDYPVPTASSLSQIAAVDTNMWTQWGAKARAAEYDAAKNAAARRTSEEHKLPQKPAPVSLSAFTKNAPLNRNKGAKAWKPLVLEDTPEDISDDESHEDVQDTPSTPTRLRSTAQSNSASEDSEVPPMPAKASRLSESDSTPSSIAPTAPTAPRAMLSMSSQTPSALVNPTPKRMQPHSIIKQVQQATTPSAHSSPGNTVGGGGYPNLSPYPWVEWYYDSHGFPVVGPVTVSMAPIVKPIAVQYPGNIMVPDDISPTKQETKLAYLSQQLTGAPASFIAQHGHFTSASGGVVNSGPPPLSAIHCGEEASFYPRGAPLRNPTRRPPLQQVNSDSIVDVDGSFSGPGSCYVPNIARHYSYPDAAAAPLEQPRATEQTTRLDAPQPARAPIPHSSEEEPYDRKTKMQSFVAAQQALAKTGKTVLHNPDLHRVRTSETASPVRSGGTATPEHDIRTGRQTLSPGSVTILKPPPGFGAQPMARAAPEEGSYKASSPIDQATLRQMFEVDKRDWLELKPVTKAQRTKMNRVMDTFARAQAPDQRREFGPKAHDDKKDNLRRWMQLANKDNKPVTSIHKLFEEAARERLSTGAVRVSNDGTLSNQLSEAEIECAAICAVGEIVANLMDDGGSSGAITDTDGLFAKYKPAPEYAIERGRLLMGSSGSTSFFEDNAGGFYTAPSRIARDPRFRPAGKEAIQVKADEGWKLRADMYGRRRM</sequence>
<feature type="region of interest" description="Disordered" evidence="1">
    <location>
        <begin position="135"/>
        <end position="162"/>
    </location>
</feature>
<evidence type="ECO:0000256" key="1">
    <source>
        <dbReference type="SAM" id="MobiDB-lite"/>
    </source>
</evidence>
<feature type="compositionally biased region" description="Polar residues" evidence="1">
    <location>
        <begin position="196"/>
        <end position="214"/>
    </location>
</feature>
<proteinExistence type="predicted"/>
<dbReference type="Proteomes" id="UP000054266">
    <property type="component" value="Unassembled WGS sequence"/>
</dbReference>
<feature type="region of interest" description="Disordered" evidence="1">
    <location>
        <begin position="460"/>
        <end position="492"/>
    </location>
</feature>
<feature type="compositionally biased region" description="Low complexity" evidence="1">
    <location>
        <begin position="234"/>
        <end position="247"/>
    </location>
</feature>
<protein>
    <submittedName>
        <fullName evidence="2">Uncharacterized protein</fullName>
    </submittedName>
</protein>
<dbReference type="EMBL" id="KN846957">
    <property type="protein sequence ID" value="KIW71481.1"/>
    <property type="molecule type" value="Genomic_DNA"/>
</dbReference>
<reference evidence="2 3" key="1">
    <citation type="submission" date="2015-01" db="EMBL/GenBank/DDBJ databases">
        <title>The Genome Sequence of Capronia semiimmersa CBS27337.</title>
        <authorList>
            <consortium name="The Broad Institute Genomics Platform"/>
            <person name="Cuomo C."/>
            <person name="de Hoog S."/>
            <person name="Gorbushina A."/>
            <person name="Stielow B."/>
            <person name="Teixiera M."/>
            <person name="Abouelleil A."/>
            <person name="Chapman S.B."/>
            <person name="Priest M."/>
            <person name="Young S.K."/>
            <person name="Wortman J."/>
            <person name="Nusbaum C."/>
            <person name="Birren B."/>
        </authorList>
    </citation>
    <scope>NUCLEOTIDE SEQUENCE [LARGE SCALE GENOMIC DNA]</scope>
    <source>
        <strain evidence="2 3">CBS 27337</strain>
    </source>
</reference>
<feature type="compositionally biased region" description="Polar residues" evidence="1">
    <location>
        <begin position="252"/>
        <end position="262"/>
    </location>
</feature>
<dbReference type="AlphaFoldDB" id="A0A0D2D218"/>
<organism evidence="2 3">
    <name type="scientific">Phialophora macrospora</name>
    <dbReference type="NCBI Taxonomy" id="1851006"/>
    <lineage>
        <taxon>Eukaryota</taxon>
        <taxon>Fungi</taxon>
        <taxon>Dikarya</taxon>
        <taxon>Ascomycota</taxon>
        <taxon>Pezizomycotina</taxon>
        <taxon>Eurotiomycetes</taxon>
        <taxon>Chaetothyriomycetidae</taxon>
        <taxon>Chaetothyriales</taxon>
        <taxon>Herpotrichiellaceae</taxon>
        <taxon>Phialophora</taxon>
    </lineage>
</organism>
<feature type="compositionally biased region" description="Acidic residues" evidence="1">
    <location>
        <begin position="182"/>
        <end position="191"/>
    </location>
</feature>
<evidence type="ECO:0000313" key="3">
    <source>
        <dbReference type="Proteomes" id="UP000054266"/>
    </source>
</evidence>
<accession>A0A0D2D218</accession>
<feature type="region of interest" description="Disordered" evidence="1">
    <location>
        <begin position="523"/>
        <end position="556"/>
    </location>
</feature>
<keyword evidence="3" id="KW-1185">Reference proteome</keyword>
<feature type="region of interest" description="Disordered" evidence="1">
    <location>
        <begin position="182"/>
        <end position="298"/>
    </location>
</feature>
<name>A0A0D2D218_9EURO</name>